<evidence type="ECO:0000313" key="1">
    <source>
        <dbReference type="EMBL" id="MCD7459924.1"/>
    </source>
</evidence>
<gene>
    <name evidence="1" type="ORF">HAX54_042339</name>
</gene>
<reference evidence="1 2" key="1">
    <citation type="journal article" date="2021" name="BMC Genomics">
        <title>Datura genome reveals duplications of psychoactive alkaloid biosynthetic genes and high mutation rate following tissue culture.</title>
        <authorList>
            <person name="Rajewski A."/>
            <person name="Carter-House D."/>
            <person name="Stajich J."/>
            <person name="Litt A."/>
        </authorList>
    </citation>
    <scope>NUCLEOTIDE SEQUENCE [LARGE SCALE GENOMIC DNA]</scope>
    <source>
        <strain evidence="1">AR-01</strain>
    </source>
</reference>
<organism evidence="1 2">
    <name type="scientific">Datura stramonium</name>
    <name type="common">Jimsonweed</name>
    <name type="synonym">Common thornapple</name>
    <dbReference type="NCBI Taxonomy" id="4076"/>
    <lineage>
        <taxon>Eukaryota</taxon>
        <taxon>Viridiplantae</taxon>
        <taxon>Streptophyta</taxon>
        <taxon>Embryophyta</taxon>
        <taxon>Tracheophyta</taxon>
        <taxon>Spermatophyta</taxon>
        <taxon>Magnoliopsida</taxon>
        <taxon>eudicotyledons</taxon>
        <taxon>Gunneridae</taxon>
        <taxon>Pentapetalae</taxon>
        <taxon>asterids</taxon>
        <taxon>lamiids</taxon>
        <taxon>Solanales</taxon>
        <taxon>Solanaceae</taxon>
        <taxon>Solanoideae</taxon>
        <taxon>Datureae</taxon>
        <taxon>Datura</taxon>
    </lineage>
</organism>
<dbReference type="EMBL" id="JACEIK010000622">
    <property type="protein sequence ID" value="MCD7459924.1"/>
    <property type="molecule type" value="Genomic_DNA"/>
</dbReference>
<feature type="non-terminal residue" evidence="1">
    <location>
        <position position="121"/>
    </location>
</feature>
<accession>A0ABS8SN91</accession>
<keyword evidence="2" id="KW-1185">Reference proteome</keyword>
<evidence type="ECO:0000313" key="2">
    <source>
        <dbReference type="Proteomes" id="UP000823775"/>
    </source>
</evidence>
<dbReference type="Proteomes" id="UP000823775">
    <property type="component" value="Unassembled WGS sequence"/>
</dbReference>
<name>A0ABS8SN91_DATST</name>
<comment type="caution">
    <text evidence="1">The sequence shown here is derived from an EMBL/GenBank/DDBJ whole genome shotgun (WGS) entry which is preliminary data.</text>
</comment>
<proteinExistence type="predicted"/>
<sequence>MALKRQVRAKDLSVARQLGENLAREKQFHETLSGSNVQQWCTKLGCGRHMSCEVSWPTQAQVGGGYKMHAMHMTGCWMEYAEWIKHSYELAPQVGRRLTHEIISVQPAFTSKNGFCNQSIK</sequence>
<protein>
    <submittedName>
        <fullName evidence="1">Uncharacterized protein</fullName>
    </submittedName>
</protein>